<evidence type="ECO:0000313" key="1">
    <source>
        <dbReference type="EMBL" id="TPP64183.1"/>
    </source>
</evidence>
<organism evidence="1 2">
    <name type="scientific">Fasciola gigantica</name>
    <name type="common">Giant liver fluke</name>
    <dbReference type="NCBI Taxonomy" id="46835"/>
    <lineage>
        <taxon>Eukaryota</taxon>
        <taxon>Metazoa</taxon>
        <taxon>Spiralia</taxon>
        <taxon>Lophotrochozoa</taxon>
        <taxon>Platyhelminthes</taxon>
        <taxon>Trematoda</taxon>
        <taxon>Digenea</taxon>
        <taxon>Plagiorchiida</taxon>
        <taxon>Echinostomata</taxon>
        <taxon>Echinostomatoidea</taxon>
        <taxon>Fasciolidae</taxon>
        <taxon>Fasciola</taxon>
    </lineage>
</organism>
<gene>
    <name evidence="1" type="ORF">FGIG_12604</name>
</gene>
<protein>
    <submittedName>
        <fullName evidence="1">Uncharacterized protein</fullName>
    </submittedName>
</protein>
<proteinExistence type="predicted"/>
<dbReference type="EMBL" id="SUNJ01004765">
    <property type="protein sequence ID" value="TPP64183.1"/>
    <property type="molecule type" value="Genomic_DNA"/>
</dbReference>
<evidence type="ECO:0000313" key="2">
    <source>
        <dbReference type="Proteomes" id="UP000316759"/>
    </source>
</evidence>
<keyword evidence="2" id="KW-1185">Reference proteome</keyword>
<dbReference type="OrthoDB" id="6267986at2759"/>
<comment type="caution">
    <text evidence="1">The sequence shown here is derived from an EMBL/GenBank/DDBJ whole genome shotgun (WGS) entry which is preliminary data.</text>
</comment>
<name>A0A504YSG7_FASGI</name>
<dbReference type="AlphaFoldDB" id="A0A504YSG7"/>
<accession>A0A504YSG7</accession>
<sequence>MVLSTISDEDRSSFAFGRWPHRIRRSEVVNEDPKALDRPEDQDCGLHPVDIFLTRLFDEIERKQPVAAMSSYEPGKAKDSYGRLLYAFTLLHKTSPKAYKQLINAVGLWDACKFREKKLLNIRMEAPLTWLLNVPRKQINPVY</sequence>
<reference evidence="1 2" key="1">
    <citation type="submission" date="2019-04" db="EMBL/GenBank/DDBJ databases">
        <title>Annotation for the trematode Fasciola gigantica.</title>
        <authorList>
            <person name="Choi Y.-J."/>
        </authorList>
    </citation>
    <scope>NUCLEOTIDE SEQUENCE [LARGE SCALE GENOMIC DNA]</scope>
    <source>
        <strain evidence="1">Uganda_cow_1</strain>
    </source>
</reference>
<dbReference type="Proteomes" id="UP000316759">
    <property type="component" value="Unassembled WGS sequence"/>
</dbReference>